<keyword evidence="1" id="KW-0813">Transport</keyword>
<dbReference type="EMBL" id="CAJVPV010006763">
    <property type="protein sequence ID" value="CAG8609958.1"/>
    <property type="molecule type" value="Genomic_DNA"/>
</dbReference>
<dbReference type="PANTHER" id="PTHR47789">
    <property type="entry name" value="LAS SEVENTEEN-BINDING PROTEIN 5"/>
    <property type="match status" value="1"/>
</dbReference>
<dbReference type="SMART" id="SM00288">
    <property type="entry name" value="VHS"/>
    <property type="match status" value="1"/>
</dbReference>
<dbReference type="SUPFAM" id="SSF48464">
    <property type="entry name" value="ENTH/VHS domain"/>
    <property type="match status" value="1"/>
</dbReference>
<name>A0A9N9GI55_9GLOM</name>
<protein>
    <submittedName>
        <fullName evidence="6">6952_t:CDS:1</fullName>
    </submittedName>
</protein>
<dbReference type="Proteomes" id="UP000789342">
    <property type="component" value="Unassembled WGS sequence"/>
</dbReference>
<dbReference type="GO" id="GO:0006897">
    <property type="term" value="P:endocytosis"/>
    <property type="evidence" value="ECO:0007669"/>
    <property type="project" value="InterPro"/>
</dbReference>
<evidence type="ECO:0000256" key="2">
    <source>
        <dbReference type="ARBA" id="ARBA00022927"/>
    </source>
</evidence>
<dbReference type="InterPro" id="IPR002014">
    <property type="entry name" value="VHS_dom"/>
</dbReference>
<evidence type="ECO:0000313" key="6">
    <source>
        <dbReference type="EMBL" id="CAG8609958.1"/>
    </source>
</evidence>
<dbReference type="Pfam" id="PF00790">
    <property type="entry name" value="VHS"/>
    <property type="match status" value="1"/>
</dbReference>
<evidence type="ECO:0000313" key="7">
    <source>
        <dbReference type="Proteomes" id="UP000789342"/>
    </source>
</evidence>
<keyword evidence="2" id="KW-0653">Protein transport</keyword>
<dbReference type="CDD" id="cd16980">
    <property type="entry name" value="VHS_Lsb5"/>
    <property type="match status" value="1"/>
</dbReference>
<dbReference type="InterPro" id="IPR008942">
    <property type="entry name" value="ENTH_VHS"/>
</dbReference>
<evidence type="ECO:0000256" key="3">
    <source>
        <dbReference type="SAM" id="MobiDB-lite"/>
    </source>
</evidence>
<dbReference type="PROSITE" id="PS50179">
    <property type="entry name" value="VHS"/>
    <property type="match status" value="1"/>
</dbReference>
<dbReference type="GO" id="GO:0051666">
    <property type="term" value="P:actin cortical patch localization"/>
    <property type="evidence" value="ECO:0007669"/>
    <property type="project" value="TreeGrafter"/>
</dbReference>
<dbReference type="GO" id="GO:0015031">
    <property type="term" value="P:protein transport"/>
    <property type="evidence" value="ECO:0007669"/>
    <property type="project" value="UniProtKB-KW"/>
</dbReference>
<evidence type="ECO:0000259" key="4">
    <source>
        <dbReference type="PROSITE" id="PS50179"/>
    </source>
</evidence>
<feature type="domain" description="VHS" evidence="4">
    <location>
        <begin position="24"/>
        <end position="149"/>
    </location>
</feature>
<dbReference type="OrthoDB" id="10255964at2759"/>
<evidence type="ECO:0000256" key="1">
    <source>
        <dbReference type="ARBA" id="ARBA00022448"/>
    </source>
</evidence>
<dbReference type="GO" id="GO:0030479">
    <property type="term" value="C:actin cortical patch"/>
    <property type="evidence" value="ECO:0007669"/>
    <property type="project" value="TreeGrafter"/>
</dbReference>
<dbReference type="Pfam" id="PF03127">
    <property type="entry name" value="GAT"/>
    <property type="match status" value="1"/>
</dbReference>
<accession>A0A9N9GI55</accession>
<keyword evidence="7" id="KW-1185">Reference proteome</keyword>
<comment type="caution">
    <text evidence="6">The sequence shown here is derived from an EMBL/GenBank/DDBJ whole genome shotgun (WGS) entry which is preliminary data.</text>
</comment>
<reference evidence="6" key="1">
    <citation type="submission" date="2021-06" db="EMBL/GenBank/DDBJ databases">
        <authorList>
            <person name="Kallberg Y."/>
            <person name="Tangrot J."/>
            <person name="Rosling A."/>
        </authorList>
    </citation>
    <scope>NUCLEOTIDE SEQUENCE</scope>
    <source>
        <strain evidence="6">CL551</strain>
    </source>
</reference>
<dbReference type="AlphaFoldDB" id="A0A9N9GI55"/>
<organism evidence="6 7">
    <name type="scientific">Acaulospora morrowiae</name>
    <dbReference type="NCBI Taxonomy" id="94023"/>
    <lineage>
        <taxon>Eukaryota</taxon>
        <taxon>Fungi</taxon>
        <taxon>Fungi incertae sedis</taxon>
        <taxon>Mucoromycota</taxon>
        <taxon>Glomeromycotina</taxon>
        <taxon>Glomeromycetes</taxon>
        <taxon>Diversisporales</taxon>
        <taxon>Acaulosporaceae</taxon>
        <taxon>Acaulospora</taxon>
    </lineage>
</organism>
<feature type="compositionally biased region" description="Polar residues" evidence="3">
    <location>
        <begin position="343"/>
        <end position="363"/>
    </location>
</feature>
<dbReference type="SUPFAM" id="SSF89009">
    <property type="entry name" value="GAT-like domain"/>
    <property type="match status" value="1"/>
</dbReference>
<dbReference type="Gene3D" id="1.25.40.90">
    <property type="match status" value="1"/>
</dbReference>
<dbReference type="InterPro" id="IPR038425">
    <property type="entry name" value="GAT_sf"/>
</dbReference>
<gene>
    <name evidence="6" type="ORF">AMORRO_LOCUS8173</name>
</gene>
<dbReference type="InterPro" id="IPR045007">
    <property type="entry name" value="LSB5"/>
</dbReference>
<dbReference type="InterPro" id="IPR004152">
    <property type="entry name" value="GAT_dom"/>
</dbReference>
<dbReference type="GO" id="GO:0007034">
    <property type="term" value="P:vacuolar transport"/>
    <property type="evidence" value="ECO:0007669"/>
    <property type="project" value="UniProtKB-ARBA"/>
</dbReference>
<proteinExistence type="predicted"/>
<feature type="region of interest" description="Disordered" evidence="3">
    <location>
        <begin position="278"/>
        <end position="370"/>
    </location>
</feature>
<feature type="domain" description="GAT" evidence="5">
    <location>
        <begin position="169"/>
        <end position="257"/>
    </location>
</feature>
<evidence type="ECO:0000259" key="5">
    <source>
        <dbReference type="PROSITE" id="PS50909"/>
    </source>
</evidence>
<sequence>MGIFEKSNKTIITEYLDQCVLKAEDDWGLIISACDAVNASDNGAKEAVKFIKKKISKQQPPNVQYKALSILRAMADNCGAKFHGKSEIASKKFLDELELVAISSQTDPLVKEKIIGILGELSVMFEDEPSLWQVSYLFGRLAGASVQRQSTTIEPQQYSNPTRTTPAKPSLEKIVEDVELAKNNTQLFTQMISFTDPEVEDITKNELIQEFRGKCETLRKTIMQYISVTQDEQWLNTLISTNQDIVNAFKMYNEMVERGQITMAKEKSKDTAFRTDYDHEDSENHAGVGGSGTSKLDPFSDVNEINPDSTAPRRSERSRGKMPASIYHDETLFEEDESDLNDKSQYPPNLTEYGNNGSNNTNGRQEHAVI</sequence>
<dbReference type="GO" id="GO:0035091">
    <property type="term" value="F:phosphatidylinositol binding"/>
    <property type="evidence" value="ECO:0007669"/>
    <property type="project" value="InterPro"/>
</dbReference>
<dbReference type="GO" id="GO:0043130">
    <property type="term" value="F:ubiquitin binding"/>
    <property type="evidence" value="ECO:0007669"/>
    <property type="project" value="InterPro"/>
</dbReference>
<dbReference type="GO" id="GO:0007015">
    <property type="term" value="P:actin filament organization"/>
    <property type="evidence" value="ECO:0007669"/>
    <property type="project" value="InterPro"/>
</dbReference>
<dbReference type="PROSITE" id="PS50909">
    <property type="entry name" value="GAT"/>
    <property type="match status" value="1"/>
</dbReference>
<dbReference type="Gene3D" id="1.20.58.160">
    <property type="match status" value="1"/>
</dbReference>
<dbReference type="PANTHER" id="PTHR47789:SF1">
    <property type="entry name" value="LAS SEVENTEEN-BINDING PROTEIN 5"/>
    <property type="match status" value="1"/>
</dbReference>